<proteinExistence type="predicted"/>
<name>A0A8H7XU99_PSICU</name>
<dbReference type="AlphaFoldDB" id="A0A8H7XU99"/>
<protein>
    <recommendedName>
        <fullName evidence="2">Arrestin-like N-terminal domain-containing protein</fullName>
    </recommendedName>
</protein>
<accession>A0A8H7XU99</accession>
<evidence type="ECO:0000313" key="1">
    <source>
        <dbReference type="EMBL" id="KAG5165808.1"/>
    </source>
</evidence>
<evidence type="ECO:0008006" key="2">
    <source>
        <dbReference type="Google" id="ProtNLM"/>
    </source>
</evidence>
<gene>
    <name evidence="1" type="ORF">JR316_009394</name>
</gene>
<organism evidence="1">
    <name type="scientific">Psilocybe cubensis</name>
    <name type="common">Psychedelic mushroom</name>
    <name type="synonym">Stropharia cubensis</name>
    <dbReference type="NCBI Taxonomy" id="181762"/>
    <lineage>
        <taxon>Eukaryota</taxon>
        <taxon>Fungi</taxon>
        <taxon>Dikarya</taxon>
        <taxon>Basidiomycota</taxon>
        <taxon>Agaricomycotina</taxon>
        <taxon>Agaricomycetes</taxon>
        <taxon>Agaricomycetidae</taxon>
        <taxon>Agaricales</taxon>
        <taxon>Agaricineae</taxon>
        <taxon>Strophariaceae</taxon>
        <taxon>Psilocybe</taxon>
    </lineage>
</organism>
<dbReference type="EMBL" id="JAFIQS010000009">
    <property type="protein sequence ID" value="KAG5165808.1"/>
    <property type="molecule type" value="Genomic_DNA"/>
</dbReference>
<dbReference type="OrthoDB" id="3252135at2759"/>
<reference evidence="1" key="1">
    <citation type="submission" date="2021-02" db="EMBL/GenBank/DDBJ databases">
        <title>Psilocybe cubensis genome.</title>
        <authorList>
            <person name="Mckernan K.J."/>
            <person name="Crawford S."/>
            <person name="Trippe A."/>
            <person name="Kane L.T."/>
            <person name="Mclaughlin S."/>
        </authorList>
    </citation>
    <scope>NUCLEOTIDE SEQUENCE [LARGE SCALE GENOMIC DNA]</scope>
    <source>
        <strain evidence="1">MGC-MH-2018</strain>
    </source>
</reference>
<sequence>MAGSFDLPAYHSTTSLPGYSSKLSDGEQLLEYTPHRPSYRRPSSVYIRKEGRTTVVLNNQKEGTAVPQYGRQGTINGTICFENSDNILEVIMEIQGTMDIFVSQAGYKSLTIFEVSYPLWSPLSPDERQTQSCPSQIAFSKTLHTTFNTEDGRTLPLPPTYSSPRLHLAGPQAMVSYELRIIIKCSRHPKLAAWTKTRRISIPFQYVPRTRAHQPITSYSSFPSSIKSTPEEWHQTVVPIPDNQGREKLYGLLFLPGHRIYGLGDIIPFHVQLTGDTEALQELLPSVRGSMSSSLDPRESSSRAPILDHARIEVVLLRQVTVRYKLLKSWEDTVIGKGIMWWTFPEVSSKFEDRCCIDWDGELRCQEGITVGGFDAGNIHVKDFLVLKIIPTHFSCPVQTVRSTVPIRLVTDSFDGADF</sequence>
<comment type="caution">
    <text evidence="1">The sequence shown here is derived from an EMBL/GenBank/DDBJ whole genome shotgun (WGS) entry which is preliminary data.</text>
</comment>